<reference evidence="6 7" key="1">
    <citation type="journal article" date="2008" name="Appl. Environ. Microbiol.">
        <title>Hydrogenomics of the extremely thermophilic bacterium Caldicellulosiruptor saccharolyticus.</title>
        <authorList>
            <person name="van de Werken H.J."/>
            <person name="Verhaart M.R."/>
            <person name="VanFossen A.L."/>
            <person name="Willquist K."/>
            <person name="Lewis D.L."/>
            <person name="Nichols J.D."/>
            <person name="Goorissen H.P."/>
            <person name="Mongodin E.F."/>
            <person name="Nelson K.E."/>
            <person name="van Niel E.W."/>
            <person name="Stams A.J."/>
            <person name="Ward D.E."/>
            <person name="de Vos W.M."/>
            <person name="van der Oost J."/>
            <person name="Kelly R.M."/>
            <person name="Kengen S.W."/>
        </authorList>
    </citation>
    <scope>NUCLEOTIDE SEQUENCE [LARGE SCALE GENOMIC DNA]</scope>
    <source>
        <strain evidence="7">ATCC 43494 / DSM 8903 / Tp8T 6331</strain>
    </source>
</reference>
<evidence type="ECO:0000313" key="6">
    <source>
        <dbReference type="EMBL" id="ABP66835.1"/>
    </source>
</evidence>
<dbReference type="PIRSF" id="PIRSF037016">
    <property type="entry name" value="Pseudouridin_synth_euk_prd"/>
    <property type="match status" value="1"/>
</dbReference>
<dbReference type="InterPro" id="IPR020119">
    <property type="entry name" value="PsdUridine_synth_TruD_CS"/>
</dbReference>
<dbReference type="SUPFAM" id="SSF55120">
    <property type="entry name" value="Pseudouridine synthase"/>
    <property type="match status" value="1"/>
</dbReference>
<sequence length="405" mass="48160">MSIRALQKETLKKGEKNLKIKVFPEDFIVKEEINIEIKPSGKYKIYLLKKKHWNTVDALRFISRENKIPFEKIGCAGRKDRHALTYQYISVPREYDINFNKENVKLEFLGYSDDFVSPMTLKGNYFEVVIRKIKNKDERIFQRLDEIKKFGFPNYFDDQRFGSAENEQEFIGEKIAKKHYNGALKLYFTTIHPEDKREEKERKKKIFELWGDFEKILPLCKTKVEKDIIKTLMKGKSRHYLIEAVNLIPKEEMSMFFSAYQSYIWNRTLSTVLPYYTDLLRPVKGKIMEYLIYRTLSEKALDELKNLQIPTVSSKIPYVNNFVNNIILEILNERGLKPSDFDLKKIKKSFYKSFLRPAIVFPENLEVSNFEEDDFYSRYFKLKLKFHLPAGSFATMLIKSLTILY</sequence>
<dbReference type="Pfam" id="PF01142">
    <property type="entry name" value="TruD"/>
    <property type="match status" value="1"/>
</dbReference>
<dbReference type="GO" id="GO:0160150">
    <property type="term" value="F:tRNA pseudouridine(13) synthase activity"/>
    <property type="evidence" value="ECO:0007669"/>
    <property type="project" value="UniProtKB-EC"/>
</dbReference>
<dbReference type="PANTHER" id="PTHR13326">
    <property type="entry name" value="TRNA PSEUDOURIDINE SYNTHASE D"/>
    <property type="match status" value="1"/>
</dbReference>
<dbReference type="InterPro" id="IPR011760">
    <property type="entry name" value="PsdUridine_synth_TruD_insert"/>
</dbReference>
<dbReference type="HAMAP" id="MF_01082">
    <property type="entry name" value="TruD"/>
    <property type="match status" value="1"/>
</dbReference>
<dbReference type="PANTHER" id="PTHR13326:SF21">
    <property type="entry name" value="PSEUDOURIDYLATE SYNTHASE PUS7L"/>
    <property type="match status" value="1"/>
</dbReference>
<dbReference type="PROSITE" id="PS01268">
    <property type="entry name" value="UPF0024"/>
    <property type="match status" value="1"/>
</dbReference>
<dbReference type="NCBIfam" id="TIGR00094">
    <property type="entry name" value="tRNA_TruD_broad"/>
    <property type="match status" value="1"/>
</dbReference>
<dbReference type="InterPro" id="IPR001656">
    <property type="entry name" value="PsdUridine_synth_TruD"/>
</dbReference>
<organism evidence="6 7">
    <name type="scientific">Caldicellulosiruptor saccharolyticus (strain ATCC 43494 / DSM 8903 / Tp8T 6331)</name>
    <dbReference type="NCBI Taxonomy" id="351627"/>
    <lineage>
        <taxon>Bacteria</taxon>
        <taxon>Bacillati</taxon>
        <taxon>Bacillota</taxon>
        <taxon>Bacillota incertae sedis</taxon>
        <taxon>Caldicellulosiruptorales</taxon>
        <taxon>Caldicellulosiruptoraceae</taxon>
        <taxon>Caldicellulosiruptor</taxon>
    </lineage>
</organism>
<gene>
    <name evidence="4" type="primary">truD</name>
    <name evidence="6" type="ordered locus">Csac_1232</name>
</gene>
<keyword evidence="2 4" id="KW-0819">tRNA processing</keyword>
<dbReference type="GO" id="GO:0031119">
    <property type="term" value="P:tRNA pseudouridine synthesis"/>
    <property type="evidence" value="ECO:0007669"/>
    <property type="project" value="UniProtKB-UniRule"/>
</dbReference>
<dbReference type="eggNOG" id="COG0585">
    <property type="taxonomic scope" value="Bacteria"/>
</dbReference>
<dbReference type="EC" id="5.4.99.27" evidence="4"/>
<keyword evidence="7" id="KW-1185">Reference proteome</keyword>
<dbReference type="Gene3D" id="3.30.2350.20">
    <property type="entry name" value="TruD, catalytic domain"/>
    <property type="match status" value="2"/>
</dbReference>
<dbReference type="PROSITE" id="PS50984">
    <property type="entry name" value="TRUD"/>
    <property type="match status" value="1"/>
</dbReference>
<dbReference type="AlphaFoldDB" id="A4XIV0"/>
<comment type="function">
    <text evidence="4">Responsible for synthesis of pseudouridine from uracil-13 in transfer RNAs.</text>
</comment>
<protein>
    <recommendedName>
        <fullName evidence="4">tRNA pseudouridine synthase D</fullName>
        <ecNumber evidence="4">5.4.99.27</ecNumber>
    </recommendedName>
    <alternativeName>
        <fullName evidence="4">tRNA pseudouridine(13) synthase</fullName>
    </alternativeName>
    <alternativeName>
        <fullName evidence="4">tRNA pseudouridylate synthase D</fullName>
    </alternativeName>
    <alternativeName>
        <fullName evidence="4">tRNA-uridine isomerase D</fullName>
    </alternativeName>
</protein>
<comment type="catalytic activity">
    <reaction evidence="4">
        <text>uridine(13) in tRNA = pseudouridine(13) in tRNA</text>
        <dbReference type="Rhea" id="RHEA:42540"/>
        <dbReference type="Rhea" id="RHEA-COMP:10105"/>
        <dbReference type="Rhea" id="RHEA-COMP:10106"/>
        <dbReference type="ChEBI" id="CHEBI:65314"/>
        <dbReference type="ChEBI" id="CHEBI:65315"/>
        <dbReference type="EC" id="5.4.99.27"/>
    </reaction>
</comment>
<dbReference type="InterPro" id="IPR020103">
    <property type="entry name" value="PsdUridine_synth_cat_dom_sf"/>
</dbReference>
<evidence type="ECO:0000256" key="4">
    <source>
        <dbReference type="HAMAP-Rule" id="MF_01082"/>
    </source>
</evidence>
<dbReference type="EMBL" id="CP000679">
    <property type="protein sequence ID" value="ABP66835.1"/>
    <property type="molecule type" value="Genomic_DNA"/>
</dbReference>
<evidence type="ECO:0000259" key="5">
    <source>
        <dbReference type="PROSITE" id="PS50984"/>
    </source>
</evidence>
<dbReference type="Proteomes" id="UP000000256">
    <property type="component" value="Chromosome"/>
</dbReference>
<evidence type="ECO:0000256" key="2">
    <source>
        <dbReference type="ARBA" id="ARBA00022694"/>
    </source>
</evidence>
<proteinExistence type="inferred from homology"/>
<dbReference type="HOGENOM" id="CLU_005281_4_1_9"/>
<comment type="similarity">
    <text evidence="1 4">Belongs to the pseudouridine synthase TruD family.</text>
</comment>
<dbReference type="STRING" id="351627.Csac_1232"/>
<dbReference type="InterPro" id="IPR042214">
    <property type="entry name" value="TruD_catalytic"/>
</dbReference>
<evidence type="ECO:0000256" key="3">
    <source>
        <dbReference type="ARBA" id="ARBA00023235"/>
    </source>
</evidence>
<evidence type="ECO:0000256" key="1">
    <source>
        <dbReference type="ARBA" id="ARBA00007953"/>
    </source>
</evidence>
<keyword evidence="3 4" id="KW-0413">Isomerase</keyword>
<feature type="domain" description="TRUD" evidence="5">
    <location>
        <begin position="151"/>
        <end position="361"/>
    </location>
</feature>
<dbReference type="GO" id="GO:0003723">
    <property type="term" value="F:RNA binding"/>
    <property type="evidence" value="ECO:0007669"/>
    <property type="project" value="InterPro"/>
</dbReference>
<dbReference type="KEGG" id="csc:Csac_1232"/>
<feature type="active site" description="Nucleophile" evidence="4">
    <location>
        <position position="80"/>
    </location>
</feature>
<accession>A4XIV0</accession>
<name>A4XIV0_CALS8</name>
<evidence type="ECO:0000313" key="7">
    <source>
        <dbReference type="Proteomes" id="UP000000256"/>
    </source>
</evidence>